<dbReference type="InterPro" id="IPR035069">
    <property type="entry name" value="TTHA1013/TTHA0281-like"/>
</dbReference>
<name>Q6AR86_DESPS</name>
<evidence type="ECO:0008006" key="3">
    <source>
        <dbReference type="Google" id="ProtNLM"/>
    </source>
</evidence>
<sequence>MKEKFTKKIHWSEEDGCFVVTFPEFPLLSAFGETQKEALKDARIVLEMAINSLKKNGISLPQVKQPEEDKGYSGQVRLRMGKELHRELVERSEKSGVSLNTYIVSQIGGVAKEAGISDKLDEILVNQGKMMGHHQDLLMKQEATFQEVSLSGVYEKRQTPGASLNEWTSVVKSDFESSVNTINLSSRG</sequence>
<gene>
    <name evidence="1" type="ordered locus">DP0409</name>
</gene>
<proteinExistence type="predicted"/>
<dbReference type="STRING" id="177439.DP0409"/>
<evidence type="ECO:0000313" key="2">
    <source>
        <dbReference type="Proteomes" id="UP000000602"/>
    </source>
</evidence>
<dbReference type="AlphaFoldDB" id="Q6AR86"/>
<dbReference type="OrthoDB" id="9797194at2"/>
<keyword evidence="2" id="KW-1185">Reference proteome</keyword>
<dbReference type="InterPro" id="IPR008651">
    <property type="entry name" value="Uncharacterised_HicB"/>
</dbReference>
<organism evidence="1 2">
    <name type="scientific">Desulfotalea psychrophila (strain LSv54 / DSM 12343)</name>
    <dbReference type="NCBI Taxonomy" id="177439"/>
    <lineage>
        <taxon>Bacteria</taxon>
        <taxon>Pseudomonadati</taxon>
        <taxon>Thermodesulfobacteriota</taxon>
        <taxon>Desulfobulbia</taxon>
        <taxon>Desulfobulbales</taxon>
        <taxon>Desulfocapsaceae</taxon>
        <taxon>Desulfotalea</taxon>
    </lineage>
</organism>
<protein>
    <recommendedName>
        <fullName evidence="3">HicB-like antitoxin of toxin-antitoxin system domain-containing protein</fullName>
    </recommendedName>
</protein>
<dbReference type="RefSeq" id="WP_011187654.1">
    <property type="nucleotide sequence ID" value="NC_006138.1"/>
</dbReference>
<dbReference type="eggNOG" id="COG1598">
    <property type="taxonomic scope" value="Bacteria"/>
</dbReference>
<dbReference type="GO" id="GO:0006355">
    <property type="term" value="P:regulation of DNA-templated transcription"/>
    <property type="evidence" value="ECO:0007669"/>
    <property type="project" value="InterPro"/>
</dbReference>
<dbReference type="SUPFAM" id="SSF47598">
    <property type="entry name" value="Ribbon-helix-helix"/>
    <property type="match status" value="1"/>
</dbReference>
<accession>Q6AR86</accession>
<dbReference type="HOGENOM" id="CLU_1545176_0_0_7"/>
<reference evidence="2" key="1">
    <citation type="journal article" date="2004" name="Environ. Microbiol.">
        <title>The genome of Desulfotalea psychrophila, a sulfate-reducing bacterium from permanently cold Arctic sediments.</title>
        <authorList>
            <person name="Rabus R."/>
            <person name="Ruepp A."/>
            <person name="Frickey T."/>
            <person name="Rattei T."/>
            <person name="Fartmann B."/>
            <person name="Stark M."/>
            <person name="Bauer M."/>
            <person name="Zibat A."/>
            <person name="Lombardot T."/>
            <person name="Becker I."/>
            <person name="Amann J."/>
            <person name="Gellner K."/>
            <person name="Teeling H."/>
            <person name="Leuschner W.D."/>
            <person name="Gloeckner F.-O."/>
            <person name="Lupas A.N."/>
            <person name="Amann R."/>
            <person name="Klenk H.-P."/>
        </authorList>
    </citation>
    <scope>NUCLEOTIDE SEQUENCE [LARGE SCALE GENOMIC DNA]</scope>
    <source>
        <strain evidence="2">DSM 12343 / LSv54</strain>
    </source>
</reference>
<dbReference type="Gene3D" id="3.30.160.250">
    <property type="match status" value="1"/>
</dbReference>
<dbReference type="SUPFAM" id="SSF143100">
    <property type="entry name" value="TTHA1013/TTHA0281-like"/>
    <property type="match status" value="1"/>
</dbReference>
<dbReference type="Pfam" id="PF05534">
    <property type="entry name" value="HicB"/>
    <property type="match status" value="1"/>
</dbReference>
<evidence type="ECO:0000313" key="1">
    <source>
        <dbReference type="EMBL" id="CAG35138.1"/>
    </source>
</evidence>
<dbReference type="KEGG" id="dps:DP0409"/>
<dbReference type="EMBL" id="CR522870">
    <property type="protein sequence ID" value="CAG35138.1"/>
    <property type="molecule type" value="Genomic_DNA"/>
</dbReference>
<dbReference type="Proteomes" id="UP000000602">
    <property type="component" value="Chromosome"/>
</dbReference>
<dbReference type="InterPro" id="IPR010985">
    <property type="entry name" value="Ribbon_hlx_hlx"/>
</dbReference>